<evidence type="ECO:0000313" key="2">
    <source>
        <dbReference type="EMBL" id="MFC5531049.1"/>
    </source>
</evidence>
<keyword evidence="1" id="KW-1133">Transmembrane helix</keyword>
<reference evidence="3" key="1">
    <citation type="journal article" date="2019" name="Int. J. Syst. Evol. Microbiol.">
        <title>The Global Catalogue of Microorganisms (GCM) 10K type strain sequencing project: providing services to taxonomists for standard genome sequencing and annotation.</title>
        <authorList>
            <consortium name="The Broad Institute Genomics Platform"/>
            <consortium name="The Broad Institute Genome Sequencing Center for Infectious Disease"/>
            <person name="Wu L."/>
            <person name="Ma J."/>
        </authorList>
    </citation>
    <scope>NUCLEOTIDE SEQUENCE [LARGE SCALE GENOMIC DNA]</scope>
    <source>
        <strain evidence="3">CGMCC 1.18578</strain>
    </source>
</reference>
<evidence type="ECO:0000256" key="1">
    <source>
        <dbReference type="SAM" id="Phobius"/>
    </source>
</evidence>
<feature type="transmembrane region" description="Helical" evidence="1">
    <location>
        <begin position="21"/>
        <end position="54"/>
    </location>
</feature>
<dbReference type="Proteomes" id="UP001596108">
    <property type="component" value="Unassembled WGS sequence"/>
</dbReference>
<proteinExistence type="predicted"/>
<dbReference type="RefSeq" id="WP_378112991.1">
    <property type="nucleotide sequence ID" value="NZ_JBHSNC010000051.1"/>
</dbReference>
<keyword evidence="1" id="KW-0812">Transmembrane</keyword>
<keyword evidence="2" id="KW-0240">DNA-directed RNA polymerase</keyword>
<gene>
    <name evidence="2" type="ORF">ACFPQ4_16650</name>
</gene>
<keyword evidence="1" id="KW-0472">Membrane</keyword>
<comment type="caution">
    <text evidence="2">The sequence shown here is derived from an EMBL/GenBank/DDBJ whole genome shotgun (WGS) entry which is preliminary data.</text>
</comment>
<accession>A0ABW0R3J3</accession>
<keyword evidence="2" id="KW-0804">Transcription</keyword>
<dbReference type="GO" id="GO:0000428">
    <property type="term" value="C:DNA-directed RNA polymerase complex"/>
    <property type="evidence" value="ECO:0007669"/>
    <property type="project" value="UniProtKB-KW"/>
</dbReference>
<dbReference type="InterPro" id="IPR024596">
    <property type="entry name" value="RNApol_su_b/EpuA"/>
</dbReference>
<dbReference type="Pfam" id="PF11772">
    <property type="entry name" value="EpuA"/>
    <property type="match status" value="1"/>
</dbReference>
<keyword evidence="3" id="KW-1185">Reference proteome</keyword>
<name>A0ABW0R3J3_9BACL</name>
<organism evidence="2 3">
    <name type="scientific">Cohnella yongneupensis</name>
    <dbReference type="NCBI Taxonomy" id="425006"/>
    <lineage>
        <taxon>Bacteria</taxon>
        <taxon>Bacillati</taxon>
        <taxon>Bacillota</taxon>
        <taxon>Bacilli</taxon>
        <taxon>Bacillales</taxon>
        <taxon>Paenibacillaceae</taxon>
        <taxon>Cohnella</taxon>
    </lineage>
</organism>
<sequence>MTVTTRSSDQKKRASGSSGRTILRILWTSFKILIIPVLCITALIIGLAIGYVVLGDKPLSEVFDAQTWKHMYDLVFAEGS</sequence>
<evidence type="ECO:0000313" key="3">
    <source>
        <dbReference type="Proteomes" id="UP001596108"/>
    </source>
</evidence>
<dbReference type="EMBL" id="JBHSNC010000051">
    <property type="protein sequence ID" value="MFC5531049.1"/>
    <property type="molecule type" value="Genomic_DNA"/>
</dbReference>
<protein>
    <submittedName>
        <fullName evidence="2">DNA-directed RNA polymerase subunit beta</fullName>
    </submittedName>
</protein>